<feature type="non-terminal residue" evidence="2">
    <location>
        <position position="170"/>
    </location>
</feature>
<evidence type="ECO:0000259" key="1">
    <source>
        <dbReference type="Pfam" id="PF01370"/>
    </source>
</evidence>
<dbReference type="PANTHER" id="PTHR43238:SF1">
    <property type="entry name" value="GDP-L-FUCOSE SYNTHASE"/>
    <property type="match status" value="1"/>
</dbReference>
<proteinExistence type="predicted"/>
<reference evidence="2" key="1">
    <citation type="submission" date="2018-05" db="EMBL/GenBank/DDBJ databases">
        <authorList>
            <person name="Lanie J.A."/>
            <person name="Ng W.-L."/>
            <person name="Kazmierczak K.M."/>
            <person name="Andrzejewski T.M."/>
            <person name="Davidsen T.M."/>
            <person name="Wayne K.J."/>
            <person name="Tettelin H."/>
            <person name="Glass J.I."/>
            <person name="Rusch D."/>
            <person name="Podicherti R."/>
            <person name="Tsui H.-C.T."/>
            <person name="Winkler M.E."/>
        </authorList>
    </citation>
    <scope>NUCLEOTIDE SEQUENCE</scope>
</reference>
<gene>
    <name evidence="2" type="ORF">METZ01_LOCUS437479</name>
</gene>
<accession>A0A382YP49</accession>
<sequence length="170" mass="19009">MGTQVVKELKKRNPKKIICLSSKDYDLREKENCKAIVKNVDLIFHLAGKGGGIGIMQEKSAEIFYDNIMMGTNLIHEAKEANVEKFIGIGTVCSYPKFAKIPFAEELIWDGYPEETNAAYGLAKKMMIVQSEAYKKQYNFNSISIVPTNLYGPGDDFNPITSHVIPALIL</sequence>
<dbReference type="GO" id="GO:0050577">
    <property type="term" value="F:GDP-L-fucose synthase activity"/>
    <property type="evidence" value="ECO:0007669"/>
    <property type="project" value="TreeGrafter"/>
</dbReference>
<feature type="domain" description="NAD-dependent epimerase/dehydratase" evidence="1">
    <location>
        <begin position="1"/>
        <end position="169"/>
    </location>
</feature>
<evidence type="ECO:0000313" key="2">
    <source>
        <dbReference type="EMBL" id="SVD84625.1"/>
    </source>
</evidence>
<dbReference type="PANTHER" id="PTHR43238">
    <property type="entry name" value="GDP-L-FUCOSE SYNTHASE"/>
    <property type="match status" value="1"/>
</dbReference>
<protein>
    <recommendedName>
        <fullName evidence="1">NAD-dependent epimerase/dehydratase domain-containing protein</fullName>
    </recommendedName>
</protein>
<dbReference type="InterPro" id="IPR036291">
    <property type="entry name" value="NAD(P)-bd_dom_sf"/>
</dbReference>
<dbReference type="Gene3D" id="3.40.50.720">
    <property type="entry name" value="NAD(P)-binding Rossmann-like Domain"/>
    <property type="match status" value="1"/>
</dbReference>
<dbReference type="InterPro" id="IPR001509">
    <property type="entry name" value="Epimerase_deHydtase"/>
</dbReference>
<dbReference type="SUPFAM" id="SSF51735">
    <property type="entry name" value="NAD(P)-binding Rossmann-fold domains"/>
    <property type="match status" value="1"/>
</dbReference>
<dbReference type="EMBL" id="UINC01177150">
    <property type="protein sequence ID" value="SVD84625.1"/>
    <property type="molecule type" value="Genomic_DNA"/>
</dbReference>
<dbReference type="Pfam" id="PF01370">
    <property type="entry name" value="Epimerase"/>
    <property type="match status" value="1"/>
</dbReference>
<organism evidence="2">
    <name type="scientific">marine metagenome</name>
    <dbReference type="NCBI Taxonomy" id="408172"/>
    <lineage>
        <taxon>unclassified sequences</taxon>
        <taxon>metagenomes</taxon>
        <taxon>ecological metagenomes</taxon>
    </lineage>
</organism>
<name>A0A382YP49_9ZZZZ</name>
<dbReference type="Gene3D" id="3.90.25.10">
    <property type="entry name" value="UDP-galactose 4-epimerase, domain 1"/>
    <property type="match status" value="1"/>
</dbReference>
<dbReference type="AlphaFoldDB" id="A0A382YP49"/>